<evidence type="ECO:0000313" key="2">
    <source>
        <dbReference type="Proteomes" id="UP000275846"/>
    </source>
</evidence>
<keyword evidence="2" id="KW-1185">Reference proteome</keyword>
<evidence type="ECO:0000313" key="3">
    <source>
        <dbReference type="WBParaSite" id="SSLN_0001751301-mRNA-1"/>
    </source>
</evidence>
<evidence type="ECO:0000313" key="1">
    <source>
        <dbReference type="EMBL" id="VDM03252.1"/>
    </source>
</evidence>
<dbReference type="AlphaFoldDB" id="A0A183TK68"/>
<dbReference type="WBParaSite" id="SSLN_0001751301-mRNA-1">
    <property type="protein sequence ID" value="SSLN_0001751301-mRNA-1"/>
    <property type="gene ID" value="SSLN_0001751301"/>
</dbReference>
<accession>A0A183TK68</accession>
<gene>
    <name evidence="1" type="ORF">SSLN_LOCUS16866</name>
</gene>
<proteinExistence type="predicted"/>
<dbReference type="EMBL" id="UYSU01041635">
    <property type="protein sequence ID" value="VDM03252.1"/>
    <property type="molecule type" value="Genomic_DNA"/>
</dbReference>
<protein>
    <submittedName>
        <fullName evidence="3">PX domain-containing protein</fullName>
    </submittedName>
</protein>
<sequence length="143" mass="15622">MSSEDAYASGPYHFAHRQEMLHAYFELLDSNAPTPYLPPSASATSASSTSFHSPFHLYPMLPHMPVSNSGPLSTDSSLANCPIARLDEAVHAAKFAEPIGVWVPTGVIIAVFKRERELTSALRVDSTKGSSRRTWKCSDVDEN</sequence>
<dbReference type="Proteomes" id="UP000275846">
    <property type="component" value="Unassembled WGS sequence"/>
</dbReference>
<name>A0A183TK68_SCHSO</name>
<organism evidence="3">
    <name type="scientific">Schistocephalus solidus</name>
    <name type="common">Tapeworm</name>
    <dbReference type="NCBI Taxonomy" id="70667"/>
    <lineage>
        <taxon>Eukaryota</taxon>
        <taxon>Metazoa</taxon>
        <taxon>Spiralia</taxon>
        <taxon>Lophotrochozoa</taxon>
        <taxon>Platyhelminthes</taxon>
        <taxon>Cestoda</taxon>
        <taxon>Eucestoda</taxon>
        <taxon>Diphyllobothriidea</taxon>
        <taxon>Diphyllobothriidae</taxon>
        <taxon>Schistocephalus</taxon>
    </lineage>
</organism>
<reference evidence="3" key="1">
    <citation type="submission" date="2016-06" db="UniProtKB">
        <authorList>
            <consortium name="WormBaseParasite"/>
        </authorList>
    </citation>
    <scope>IDENTIFICATION</scope>
</reference>
<reference evidence="1 2" key="2">
    <citation type="submission" date="2018-11" db="EMBL/GenBank/DDBJ databases">
        <authorList>
            <consortium name="Pathogen Informatics"/>
        </authorList>
    </citation>
    <scope>NUCLEOTIDE SEQUENCE [LARGE SCALE GENOMIC DNA]</scope>
    <source>
        <strain evidence="1 2">NST_G2</strain>
    </source>
</reference>